<accession>A0AAD9P036</accession>
<sequence length="108" mass="12479">MAIRTHHCHGNHQPPLSWQPLDTTVMATLDHHCHGKCNKTIHDNKDIDKAQLSYTPAVKVISYKSFWLTVSTILVIATFCLLMTYYPKHNWICCRYDNCLPCFVLCIC</sequence>
<protein>
    <submittedName>
        <fullName evidence="2">Uncharacterized protein</fullName>
    </submittedName>
</protein>
<keyword evidence="1" id="KW-1133">Transmembrane helix</keyword>
<keyword evidence="1" id="KW-0472">Membrane</keyword>
<evidence type="ECO:0000313" key="2">
    <source>
        <dbReference type="EMBL" id="KAK2185662.1"/>
    </source>
</evidence>
<keyword evidence="1" id="KW-0812">Transmembrane</keyword>
<comment type="caution">
    <text evidence="2">The sequence shown here is derived from an EMBL/GenBank/DDBJ whole genome shotgun (WGS) entry which is preliminary data.</text>
</comment>
<reference evidence="2" key="1">
    <citation type="journal article" date="2023" name="Mol. Biol. Evol.">
        <title>Third-Generation Sequencing Reveals the Adaptive Role of the Epigenome in Three Deep-Sea Polychaetes.</title>
        <authorList>
            <person name="Perez M."/>
            <person name="Aroh O."/>
            <person name="Sun Y."/>
            <person name="Lan Y."/>
            <person name="Juniper S.K."/>
            <person name="Young C.R."/>
            <person name="Angers B."/>
            <person name="Qian P.Y."/>
        </authorList>
    </citation>
    <scope>NUCLEOTIDE SEQUENCE</scope>
    <source>
        <strain evidence="2">R07B-5</strain>
    </source>
</reference>
<gene>
    <name evidence="2" type="ORF">NP493_227g03000</name>
</gene>
<evidence type="ECO:0000313" key="3">
    <source>
        <dbReference type="Proteomes" id="UP001209878"/>
    </source>
</evidence>
<dbReference type="AlphaFoldDB" id="A0AAD9P036"/>
<feature type="transmembrane region" description="Helical" evidence="1">
    <location>
        <begin position="66"/>
        <end position="86"/>
    </location>
</feature>
<evidence type="ECO:0000256" key="1">
    <source>
        <dbReference type="SAM" id="Phobius"/>
    </source>
</evidence>
<dbReference type="Proteomes" id="UP001209878">
    <property type="component" value="Unassembled WGS sequence"/>
</dbReference>
<name>A0AAD9P036_RIDPI</name>
<organism evidence="2 3">
    <name type="scientific">Ridgeia piscesae</name>
    <name type="common">Tubeworm</name>
    <dbReference type="NCBI Taxonomy" id="27915"/>
    <lineage>
        <taxon>Eukaryota</taxon>
        <taxon>Metazoa</taxon>
        <taxon>Spiralia</taxon>
        <taxon>Lophotrochozoa</taxon>
        <taxon>Annelida</taxon>
        <taxon>Polychaeta</taxon>
        <taxon>Sedentaria</taxon>
        <taxon>Canalipalpata</taxon>
        <taxon>Sabellida</taxon>
        <taxon>Siboglinidae</taxon>
        <taxon>Ridgeia</taxon>
    </lineage>
</organism>
<dbReference type="EMBL" id="JAODUO010000227">
    <property type="protein sequence ID" value="KAK2185662.1"/>
    <property type="molecule type" value="Genomic_DNA"/>
</dbReference>
<proteinExistence type="predicted"/>
<keyword evidence="3" id="KW-1185">Reference proteome</keyword>